<keyword evidence="3" id="KW-1185">Reference proteome</keyword>
<evidence type="ECO:0000313" key="2">
    <source>
        <dbReference type="EMBL" id="MBB6327685.1"/>
    </source>
</evidence>
<dbReference type="CDD" id="cd00130">
    <property type="entry name" value="PAS"/>
    <property type="match status" value="2"/>
</dbReference>
<reference evidence="2 3" key="1">
    <citation type="submission" date="2020-08" db="EMBL/GenBank/DDBJ databases">
        <title>Genomic Encyclopedia of Type Strains, Phase IV (KMG-IV): sequencing the most valuable type-strain genomes for metagenomic binning, comparative biology and taxonomic classification.</title>
        <authorList>
            <person name="Goeker M."/>
        </authorList>
    </citation>
    <scope>NUCLEOTIDE SEQUENCE [LARGE SCALE GENOMIC DNA]</scope>
    <source>
        <strain evidence="2 3">DSM 102044</strain>
    </source>
</reference>
<accession>A0A841MYY9</accession>
<dbReference type="EMBL" id="JACIJO010000003">
    <property type="protein sequence ID" value="MBB6327685.1"/>
    <property type="molecule type" value="Genomic_DNA"/>
</dbReference>
<dbReference type="Gene3D" id="3.30.450.20">
    <property type="entry name" value="PAS domain"/>
    <property type="match status" value="1"/>
</dbReference>
<gene>
    <name evidence="2" type="ORF">FHS59_003328</name>
</gene>
<proteinExistence type="predicted"/>
<organism evidence="2 3">
    <name type="scientific">Algoriphagus iocasae</name>
    <dbReference type="NCBI Taxonomy" id="1836499"/>
    <lineage>
        <taxon>Bacteria</taxon>
        <taxon>Pseudomonadati</taxon>
        <taxon>Bacteroidota</taxon>
        <taxon>Cytophagia</taxon>
        <taxon>Cytophagales</taxon>
        <taxon>Cyclobacteriaceae</taxon>
        <taxon>Algoriphagus</taxon>
    </lineage>
</organism>
<feature type="domain" description="PAS" evidence="1">
    <location>
        <begin position="140"/>
        <end position="187"/>
    </location>
</feature>
<evidence type="ECO:0000313" key="3">
    <source>
        <dbReference type="Proteomes" id="UP000588604"/>
    </source>
</evidence>
<dbReference type="Pfam" id="PF13426">
    <property type="entry name" value="PAS_9"/>
    <property type="match status" value="1"/>
</dbReference>
<name>A0A841MYY9_9BACT</name>
<comment type="caution">
    <text evidence="2">The sequence shown here is derived from an EMBL/GenBank/DDBJ whole genome shotgun (WGS) entry which is preliminary data.</text>
</comment>
<dbReference type="RefSeq" id="WP_184496446.1">
    <property type="nucleotide sequence ID" value="NZ_JACIJO010000003.1"/>
</dbReference>
<dbReference type="InterPro" id="IPR035965">
    <property type="entry name" value="PAS-like_dom_sf"/>
</dbReference>
<dbReference type="AlphaFoldDB" id="A0A841MYY9"/>
<dbReference type="InterPro" id="IPR000014">
    <property type="entry name" value="PAS"/>
</dbReference>
<dbReference type="Proteomes" id="UP000588604">
    <property type="component" value="Unassembled WGS sequence"/>
</dbReference>
<dbReference type="SUPFAM" id="SSF55785">
    <property type="entry name" value="PYP-like sensor domain (PAS domain)"/>
    <property type="match status" value="1"/>
</dbReference>
<sequence>MISAEKIEELKPEVLMDSDHFYWVILDVEGCIMNANRIFFDSMVGSLNSDFKEILNAESKLKFSNSLDDLFSSPQEKQHLLLDLSLGDKASNFCWEFSIITDPNMDLLGVVGIGINLSDLDRGFSWDKLKNVLEFSSLRLDPDFNVIDVEENVCKWLGASPEKIIGQNPFNTFLTPVEDRKMEKLKRLDSLSSTCLLLKRTTDDCQYSGLILAAKDGFQLFLLPKMKEHFPSNIIKPFDENLLMAIPGSVWIVDSEMRILQQNKSGKNLSRSWKGKSFSEGSLFHFDVKNSVFGGLVEKVKSCQDSGQAEELELRLKFHPNDYGHWKISIKPLNNNFGERIAVLIQVIDISSFGNKIRKVEFENQKLKELALKPSHILRSPLSSMLGLLDLIDPNQLDIENQKYFSYLKPLAKELDSVIRSNAKKMSVFD</sequence>
<protein>
    <submittedName>
        <fullName evidence="2">PAS domain-containing protein</fullName>
    </submittedName>
</protein>
<evidence type="ECO:0000259" key="1">
    <source>
        <dbReference type="Pfam" id="PF13426"/>
    </source>
</evidence>